<dbReference type="VEuPathDB" id="FungiDB:AMAG_19709"/>
<dbReference type="AlphaFoldDB" id="A0A0L0SZE9"/>
<accession>A0A0L0SZE9</accession>
<protein>
    <submittedName>
        <fullName evidence="2">Uncharacterized protein</fullName>
    </submittedName>
</protein>
<evidence type="ECO:0000256" key="1">
    <source>
        <dbReference type="SAM" id="MobiDB-lite"/>
    </source>
</evidence>
<keyword evidence="3" id="KW-1185">Reference proteome</keyword>
<feature type="compositionally biased region" description="Basic and acidic residues" evidence="1">
    <location>
        <begin position="76"/>
        <end position="88"/>
    </location>
</feature>
<organism evidence="2 3">
    <name type="scientific">Allomyces macrogynus (strain ATCC 38327)</name>
    <name type="common">Allomyces javanicus var. macrogynus</name>
    <dbReference type="NCBI Taxonomy" id="578462"/>
    <lineage>
        <taxon>Eukaryota</taxon>
        <taxon>Fungi</taxon>
        <taxon>Fungi incertae sedis</taxon>
        <taxon>Blastocladiomycota</taxon>
        <taxon>Blastocladiomycetes</taxon>
        <taxon>Blastocladiales</taxon>
        <taxon>Blastocladiaceae</taxon>
        <taxon>Allomyces</taxon>
    </lineage>
</organism>
<reference evidence="3" key="2">
    <citation type="submission" date="2009-11" db="EMBL/GenBank/DDBJ databases">
        <title>The Genome Sequence of Allomyces macrogynus strain ATCC 38327.</title>
        <authorList>
            <consortium name="The Broad Institute Genome Sequencing Platform"/>
            <person name="Russ C."/>
            <person name="Cuomo C."/>
            <person name="Shea T."/>
            <person name="Young S.K."/>
            <person name="Zeng Q."/>
            <person name="Koehrsen M."/>
            <person name="Haas B."/>
            <person name="Borodovsky M."/>
            <person name="Guigo R."/>
            <person name="Alvarado L."/>
            <person name="Berlin A."/>
            <person name="Borenstein D."/>
            <person name="Chen Z."/>
            <person name="Engels R."/>
            <person name="Freedman E."/>
            <person name="Gellesch M."/>
            <person name="Goldberg J."/>
            <person name="Griggs A."/>
            <person name="Gujja S."/>
            <person name="Heiman D."/>
            <person name="Hepburn T."/>
            <person name="Howarth C."/>
            <person name="Jen D."/>
            <person name="Larson L."/>
            <person name="Lewis B."/>
            <person name="Mehta T."/>
            <person name="Park D."/>
            <person name="Pearson M."/>
            <person name="Roberts A."/>
            <person name="Saif S."/>
            <person name="Shenoy N."/>
            <person name="Sisk P."/>
            <person name="Stolte C."/>
            <person name="Sykes S."/>
            <person name="Walk T."/>
            <person name="White J."/>
            <person name="Yandava C."/>
            <person name="Burger G."/>
            <person name="Gray M.W."/>
            <person name="Holland P.W.H."/>
            <person name="King N."/>
            <person name="Lang F.B.F."/>
            <person name="Roger A.J."/>
            <person name="Ruiz-Trillo I."/>
            <person name="Lander E."/>
            <person name="Nusbaum C."/>
        </authorList>
    </citation>
    <scope>NUCLEOTIDE SEQUENCE [LARGE SCALE GENOMIC DNA]</scope>
    <source>
        <strain evidence="3">ATCC 38327</strain>
    </source>
</reference>
<reference evidence="2 3" key="1">
    <citation type="submission" date="2009-11" db="EMBL/GenBank/DDBJ databases">
        <title>Annotation of Allomyces macrogynus ATCC 38327.</title>
        <authorList>
            <consortium name="The Broad Institute Genome Sequencing Platform"/>
            <person name="Russ C."/>
            <person name="Cuomo C."/>
            <person name="Burger G."/>
            <person name="Gray M.W."/>
            <person name="Holland P.W.H."/>
            <person name="King N."/>
            <person name="Lang F.B.F."/>
            <person name="Roger A.J."/>
            <person name="Ruiz-Trillo I."/>
            <person name="Young S.K."/>
            <person name="Zeng Q."/>
            <person name="Gargeya S."/>
            <person name="Fitzgerald M."/>
            <person name="Haas B."/>
            <person name="Abouelleil A."/>
            <person name="Alvarado L."/>
            <person name="Arachchi H.M."/>
            <person name="Berlin A."/>
            <person name="Chapman S.B."/>
            <person name="Gearin G."/>
            <person name="Goldberg J."/>
            <person name="Griggs A."/>
            <person name="Gujja S."/>
            <person name="Hansen M."/>
            <person name="Heiman D."/>
            <person name="Howarth C."/>
            <person name="Larimer J."/>
            <person name="Lui A."/>
            <person name="MacDonald P.J.P."/>
            <person name="McCowen C."/>
            <person name="Montmayeur A."/>
            <person name="Murphy C."/>
            <person name="Neiman D."/>
            <person name="Pearson M."/>
            <person name="Priest M."/>
            <person name="Roberts A."/>
            <person name="Saif S."/>
            <person name="Shea T."/>
            <person name="Sisk P."/>
            <person name="Stolte C."/>
            <person name="Sykes S."/>
            <person name="Wortman J."/>
            <person name="Nusbaum C."/>
            <person name="Birren B."/>
        </authorList>
    </citation>
    <scope>NUCLEOTIDE SEQUENCE [LARGE SCALE GENOMIC DNA]</scope>
    <source>
        <strain evidence="2 3">ATCC 38327</strain>
    </source>
</reference>
<dbReference type="EMBL" id="GG745354">
    <property type="protein sequence ID" value="KNE67780.1"/>
    <property type="molecule type" value="Genomic_DNA"/>
</dbReference>
<sequence>MWMAQQAGGNALAADQVREAVVVDKEGDAVTVVGNESAEPPVHKVDADVAEEAELVDLVGGESDPAHSAAASTEPRGQKEVEIAEGTDKGAAPLV</sequence>
<evidence type="ECO:0000313" key="2">
    <source>
        <dbReference type="EMBL" id="KNE67780.1"/>
    </source>
</evidence>
<feature type="region of interest" description="Disordered" evidence="1">
    <location>
        <begin position="60"/>
        <end position="95"/>
    </location>
</feature>
<name>A0A0L0SZE9_ALLM3</name>
<evidence type="ECO:0000313" key="3">
    <source>
        <dbReference type="Proteomes" id="UP000054350"/>
    </source>
</evidence>
<gene>
    <name evidence="2" type="ORF">AMAG_19709</name>
</gene>
<proteinExistence type="predicted"/>
<dbReference type="Proteomes" id="UP000054350">
    <property type="component" value="Unassembled WGS sequence"/>
</dbReference>